<dbReference type="AlphaFoldDB" id="A0A151N633"/>
<organism evidence="1 2">
    <name type="scientific">Alligator mississippiensis</name>
    <name type="common">American alligator</name>
    <dbReference type="NCBI Taxonomy" id="8496"/>
    <lineage>
        <taxon>Eukaryota</taxon>
        <taxon>Metazoa</taxon>
        <taxon>Chordata</taxon>
        <taxon>Craniata</taxon>
        <taxon>Vertebrata</taxon>
        <taxon>Euteleostomi</taxon>
        <taxon>Archelosauria</taxon>
        <taxon>Archosauria</taxon>
        <taxon>Crocodylia</taxon>
        <taxon>Alligatoridae</taxon>
        <taxon>Alligatorinae</taxon>
        <taxon>Alligator</taxon>
    </lineage>
</organism>
<sequence>MYMRLFPTVITTDADKLWGYQKLVGVVRNKLYFVMEKCWHKWIYLCLKCSRNVHASSERDAAEVLRDTDSCDPLRREFVN</sequence>
<proteinExistence type="predicted"/>
<evidence type="ECO:0000313" key="1">
    <source>
        <dbReference type="EMBL" id="KYO32238.1"/>
    </source>
</evidence>
<comment type="caution">
    <text evidence="1">The sequence shown here is derived from an EMBL/GenBank/DDBJ whole genome shotgun (WGS) entry which is preliminary data.</text>
</comment>
<keyword evidence="2" id="KW-1185">Reference proteome</keyword>
<dbReference type="Proteomes" id="UP000050525">
    <property type="component" value="Unassembled WGS sequence"/>
</dbReference>
<name>A0A151N633_ALLMI</name>
<dbReference type="EMBL" id="AKHW03004004">
    <property type="protein sequence ID" value="KYO32238.1"/>
    <property type="molecule type" value="Genomic_DNA"/>
</dbReference>
<gene>
    <name evidence="1" type="ORF">Y1Q_0007211</name>
</gene>
<accession>A0A151N633</accession>
<evidence type="ECO:0000313" key="2">
    <source>
        <dbReference type="Proteomes" id="UP000050525"/>
    </source>
</evidence>
<reference evidence="1 2" key="1">
    <citation type="journal article" date="2012" name="Genome Biol.">
        <title>Sequencing three crocodilian genomes to illuminate the evolution of archosaurs and amniotes.</title>
        <authorList>
            <person name="St John J.A."/>
            <person name="Braun E.L."/>
            <person name="Isberg S.R."/>
            <person name="Miles L.G."/>
            <person name="Chong A.Y."/>
            <person name="Gongora J."/>
            <person name="Dalzell P."/>
            <person name="Moran C."/>
            <person name="Bed'hom B."/>
            <person name="Abzhanov A."/>
            <person name="Burgess S.C."/>
            <person name="Cooksey A.M."/>
            <person name="Castoe T.A."/>
            <person name="Crawford N.G."/>
            <person name="Densmore L.D."/>
            <person name="Drew J.C."/>
            <person name="Edwards S.V."/>
            <person name="Faircloth B.C."/>
            <person name="Fujita M.K."/>
            <person name="Greenwold M.J."/>
            <person name="Hoffmann F.G."/>
            <person name="Howard J.M."/>
            <person name="Iguchi T."/>
            <person name="Janes D.E."/>
            <person name="Khan S.Y."/>
            <person name="Kohno S."/>
            <person name="de Koning A.J."/>
            <person name="Lance S.L."/>
            <person name="McCarthy F.M."/>
            <person name="McCormack J.E."/>
            <person name="Merchant M.E."/>
            <person name="Peterson D.G."/>
            <person name="Pollock D.D."/>
            <person name="Pourmand N."/>
            <person name="Raney B.J."/>
            <person name="Roessler K.A."/>
            <person name="Sanford J.R."/>
            <person name="Sawyer R.H."/>
            <person name="Schmidt C.J."/>
            <person name="Triplett E.W."/>
            <person name="Tuberville T.D."/>
            <person name="Venegas-Anaya M."/>
            <person name="Howard J.T."/>
            <person name="Jarvis E.D."/>
            <person name="Guillette L.J.Jr."/>
            <person name="Glenn T.C."/>
            <person name="Green R.E."/>
            <person name="Ray D.A."/>
        </authorList>
    </citation>
    <scope>NUCLEOTIDE SEQUENCE [LARGE SCALE GENOMIC DNA]</scope>
    <source>
        <strain evidence="1">KSC_2009_1</strain>
    </source>
</reference>
<protein>
    <submittedName>
        <fullName evidence="1">Uncharacterized protein</fullName>
    </submittedName>
</protein>